<keyword evidence="3" id="KW-0238">DNA-binding</keyword>
<evidence type="ECO:0000313" key="9">
    <source>
        <dbReference type="Proteomes" id="UP000738349"/>
    </source>
</evidence>
<keyword evidence="4" id="KW-0804">Transcription</keyword>
<keyword evidence="5" id="KW-0539">Nucleus</keyword>
<feature type="domain" description="Xylanolytic transcriptional activator regulatory" evidence="7">
    <location>
        <begin position="251"/>
        <end position="323"/>
    </location>
</feature>
<dbReference type="Proteomes" id="UP000738349">
    <property type="component" value="Unassembled WGS sequence"/>
</dbReference>
<gene>
    <name evidence="8" type="ORF">EDB81DRAFT_368665</name>
</gene>
<dbReference type="PANTHER" id="PTHR47171">
    <property type="entry name" value="FARA-RELATED"/>
    <property type="match status" value="1"/>
</dbReference>
<evidence type="ECO:0000259" key="7">
    <source>
        <dbReference type="SMART" id="SM00906"/>
    </source>
</evidence>
<dbReference type="OrthoDB" id="39175at2759"/>
<dbReference type="InterPro" id="IPR052073">
    <property type="entry name" value="Amide_Lactam_Regulators"/>
</dbReference>
<keyword evidence="9" id="KW-1185">Reference proteome</keyword>
<dbReference type="SMART" id="SM00906">
    <property type="entry name" value="Fungal_trans"/>
    <property type="match status" value="1"/>
</dbReference>
<dbReference type="AlphaFoldDB" id="A0A9P9I7N7"/>
<keyword evidence="2" id="KW-0805">Transcription regulation</keyword>
<reference evidence="8" key="1">
    <citation type="journal article" date="2021" name="Nat. Commun.">
        <title>Genetic determinants of endophytism in the Arabidopsis root mycobiome.</title>
        <authorList>
            <person name="Mesny F."/>
            <person name="Miyauchi S."/>
            <person name="Thiergart T."/>
            <person name="Pickel B."/>
            <person name="Atanasova L."/>
            <person name="Karlsson M."/>
            <person name="Huettel B."/>
            <person name="Barry K.W."/>
            <person name="Haridas S."/>
            <person name="Chen C."/>
            <person name="Bauer D."/>
            <person name="Andreopoulos W."/>
            <person name="Pangilinan J."/>
            <person name="LaButti K."/>
            <person name="Riley R."/>
            <person name="Lipzen A."/>
            <person name="Clum A."/>
            <person name="Drula E."/>
            <person name="Henrissat B."/>
            <person name="Kohler A."/>
            <person name="Grigoriev I.V."/>
            <person name="Martin F.M."/>
            <person name="Hacquard S."/>
        </authorList>
    </citation>
    <scope>NUCLEOTIDE SEQUENCE</scope>
    <source>
        <strain evidence="8">MPI-CAGE-AT-0147</strain>
    </source>
</reference>
<proteinExistence type="predicted"/>
<feature type="region of interest" description="Disordered" evidence="6">
    <location>
        <begin position="42"/>
        <end position="89"/>
    </location>
</feature>
<dbReference type="GO" id="GO:0003677">
    <property type="term" value="F:DNA binding"/>
    <property type="evidence" value="ECO:0007669"/>
    <property type="project" value="UniProtKB-KW"/>
</dbReference>
<dbReference type="GO" id="GO:0006351">
    <property type="term" value="P:DNA-templated transcription"/>
    <property type="evidence" value="ECO:0007669"/>
    <property type="project" value="InterPro"/>
</dbReference>
<dbReference type="InterPro" id="IPR007219">
    <property type="entry name" value="XnlR_reg_dom"/>
</dbReference>
<evidence type="ECO:0000256" key="3">
    <source>
        <dbReference type="ARBA" id="ARBA00023125"/>
    </source>
</evidence>
<evidence type="ECO:0000256" key="5">
    <source>
        <dbReference type="ARBA" id="ARBA00023242"/>
    </source>
</evidence>
<evidence type="ECO:0000313" key="8">
    <source>
        <dbReference type="EMBL" id="KAH7110928.1"/>
    </source>
</evidence>
<comment type="caution">
    <text evidence="8">The sequence shown here is derived from an EMBL/GenBank/DDBJ whole genome shotgun (WGS) entry which is preliminary data.</text>
</comment>
<protein>
    <submittedName>
        <fullName evidence="8">Fungal-specific transcription factor domain-containing protein</fullName>
    </submittedName>
</protein>
<evidence type="ECO:0000256" key="1">
    <source>
        <dbReference type="ARBA" id="ARBA00022833"/>
    </source>
</evidence>
<evidence type="ECO:0000256" key="6">
    <source>
        <dbReference type="SAM" id="MobiDB-lite"/>
    </source>
</evidence>
<dbReference type="GO" id="GO:0008270">
    <property type="term" value="F:zinc ion binding"/>
    <property type="evidence" value="ECO:0007669"/>
    <property type="project" value="InterPro"/>
</dbReference>
<dbReference type="PANTHER" id="PTHR47171:SF5">
    <property type="entry name" value="ZN(II)2CYS6 TRANSCRIPTION FACTOR (EUROFUNG)"/>
    <property type="match status" value="1"/>
</dbReference>
<dbReference type="CDD" id="cd12148">
    <property type="entry name" value="fungal_TF_MHR"/>
    <property type="match status" value="1"/>
</dbReference>
<accession>A0A9P9I7N7</accession>
<dbReference type="EMBL" id="JAGMUV010000043">
    <property type="protein sequence ID" value="KAH7110928.1"/>
    <property type="molecule type" value="Genomic_DNA"/>
</dbReference>
<feature type="compositionally biased region" description="Low complexity" evidence="6">
    <location>
        <begin position="1"/>
        <end position="14"/>
    </location>
</feature>
<feature type="compositionally biased region" description="Low complexity" evidence="6">
    <location>
        <begin position="66"/>
        <end position="89"/>
    </location>
</feature>
<keyword evidence="1" id="KW-0862">Zinc</keyword>
<sequence length="597" mass="66124">MTIAAATTTAAATTKPAKMALPPKQKEPRWHARLVTIGRSNAISKVEPTPPVQIARPRVQHVAAQSNSADGNDNSNNSNDGTISSLSTLSTTATPPLQQAQCNGPSSIAHRHPASTYIGEAGFMSLFRADCKAEKVSSRSLEGSSAVGVPPDVLMDSFLETFDEYCFTWCPILEVRDLETPSPLLKNALALAASQITRTALQHALPEEYYIRAKKCFYDGQEADPMTVIKAVMLFYWWSPVSPLLFNQDSIWWWTGAAIRLGQEVGLHREPDASIQPHEQSLRRRTWWTLFARERLTALSQGRPCIINPEDCDVKEPMLADFPNPLDIRAEVFIHWVRLCRIMGHLSDYVTRPRQASGFPPHLYDELGEWIQELPERLMLKMGTSRPAKFNRDVHLLFLPYLTTVMLLHFTRSRDAAPRAGTAAVLAASCLARILQDLLVRGGVRYLPAISGWYISMAVLALLSARHVENLSAMVDEHIQILRIAMNELSAVYGGTGVAIACFERLFRANSGVTETDGLVSPNGLAWTRYFPFVTPQTGGLVGILLDSAETQLCEDMLSSSDLMLQFDELLDMNASPDHEYIYQLPTDGQAAPGCIF</sequence>
<organism evidence="8 9">
    <name type="scientific">Dactylonectria macrodidyma</name>
    <dbReference type="NCBI Taxonomy" id="307937"/>
    <lineage>
        <taxon>Eukaryota</taxon>
        <taxon>Fungi</taxon>
        <taxon>Dikarya</taxon>
        <taxon>Ascomycota</taxon>
        <taxon>Pezizomycotina</taxon>
        <taxon>Sordariomycetes</taxon>
        <taxon>Hypocreomycetidae</taxon>
        <taxon>Hypocreales</taxon>
        <taxon>Nectriaceae</taxon>
        <taxon>Dactylonectria</taxon>
    </lineage>
</organism>
<evidence type="ECO:0000256" key="4">
    <source>
        <dbReference type="ARBA" id="ARBA00023163"/>
    </source>
</evidence>
<evidence type="ECO:0000256" key="2">
    <source>
        <dbReference type="ARBA" id="ARBA00023015"/>
    </source>
</evidence>
<feature type="region of interest" description="Disordered" evidence="6">
    <location>
        <begin position="1"/>
        <end position="29"/>
    </location>
</feature>
<dbReference type="Pfam" id="PF04082">
    <property type="entry name" value="Fungal_trans"/>
    <property type="match status" value="1"/>
</dbReference>
<name>A0A9P9I7N7_9HYPO</name>